<dbReference type="AlphaFoldDB" id="A0A1L8Z8I2"/>
<keyword evidence="1" id="KW-0614">Plasmid</keyword>
<accession>A0A1L8Z8I2</accession>
<dbReference type="EMBL" id="JNBW01000734">
    <property type="protein sequence ID" value="OJH14070.1"/>
    <property type="molecule type" value="Genomic_DNA"/>
</dbReference>
<organism evidence="1">
    <name type="scientific">Borrelia bissettiae</name>
    <name type="common">Borreliella bissettiae</name>
    <dbReference type="NCBI Taxonomy" id="64897"/>
    <lineage>
        <taxon>Bacteria</taxon>
        <taxon>Pseudomonadati</taxon>
        <taxon>Spirochaetota</taxon>
        <taxon>Spirochaetia</taxon>
        <taxon>Spirochaetales</taxon>
        <taxon>Borreliaceae</taxon>
        <taxon>Borreliella</taxon>
    </lineage>
</organism>
<geneLocation type="plasmid" evidence="1">
    <name>unnamed</name>
</geneLocation>
<sequence>MHKYPLINNVNYKFREFIFNYDPNKRAISDRFKGLLPISGKVFFLSNTAFSNSASVPSQ</sequence>
<gene>
    <name evidence="1" type="ORF">ER70_10900</name>
</gene>
<evidence type="ECO:0000313" key="1">
    <source>
        <dbReference type="EMBL" id="OJH14070.1"/>
    </source>
</evidence>
<protein>
    <submittedName>
        <fullName evidence="1">Uncharacterized protein</fullName>
    </submittedName>
</protein>
<proteinExistence type="predicted"/>
<comment type="caution">
    <text evidence="1">The sequence shown here is derived from an EMBL/GenBank/DDBJ whole genome shotgun (WGS) entry which is preliminary data.</text>
</comment>
<reference evidence="1" key="2">
    <citation type="submission" date="2015-07" db="EMBL/GenBank/DDBJ databases">
        <authorList>
            <person name="Noorani M."/>
        </authorList>
    </citation>
    <scope>NUCLEOTIDE SEQUENCE</scope>
    <source>
        <strain evidence="1">CO275</strain>
        <plasmid evidence="1">unnamed</plasmid>
    </source>
</reference>
<dbReference type="Pfam" id="PF03112">
    <property type="entry name" value="DUF244"/>
    <property type="match status" value="1"/>
</dbReference>
<dbReference type="InterPro" id="IPR004335">
    <property type="entry name" value="DUF244"/>
</dbReference>
<reference evidence="1" key="1">
    <citation type="journal article" date="2015" name="Microbiology">
        <title>Similarities in murine infection and immune response to Borrelia bissettii and Borrelia burgdorferi sensu stricto.</title>
        <authorList>
            <person name="Leydet B.F.Jr."/>
            <person name="Liang F.T."/>
        </authorList>
    </citation>
    <scope>NUCLEOTIDE SEQUENCE [LARGE SCALE GENOMIC DNA]</scope>
    <source>
        <strain evidence="1">CO275</strain>
        <plasmid evidence="1">unnamed</plasmid>
    </source>
</reference>
<name>A0A1L8Z8I2_BORBI</name>